<dbReference type="SUPFAM" id="SSF81301">
    <property type="entry name" value="Nucleotidyltransferase"/>
    <property type="match status" value="1"/>
</dbReference>
<protein>
    <submittedName>
        <fullName evidence="4">GTP pyrophosphokinase, (P)ppGpp synthetase I</fullName>
    </submittedName>
</protein>
<organism evidence="4 5">
    <name type="scientific">Candidatus Giovannonibacteria bacterium GW2011_GWA1_44_25</name>
    <dbReference type="NCBI Taxonomy" id="1618645"/>
    <lineage>
        <taxon>Bacteria</taxon>
        <taxon>Candidatus Giovannoniibacteriota</taxon>
    </lineage>
</organism>
<keyword evidence="2" id="KW-0694">RNA-binding</keyword>
<dbReference type="InterPro" id="IPR012676">
    <property type="entry name" value="TGS-like"/>
</dbReference>
<dbReference type="EMBL" id="LCIR01000036">
    <property type="protein sequence ID" value="KKT58233.1"/>
    <property type="molecule type" value="Genomic_DNA"/>
</dbReference>
<accession>A0A0G1IHB4</accession>
<dbReference type="SMART" id="SM00954">
    <property type="entry name" value="RelA_SpoT"/>
    <property type="match status" value="1"/>
</dbReference>
<comment type="similarity">
    <text evidence="1">Belongs to the RelA/SpoT family.</text>
</comment>
<name>A0A0G1IHB4_9BACT</name>
<feature type="domain" description="TGS" evidence="3">
    <location>
        <begin position="225"/>
        <end position="288"/>
    </location>
</feature>
<evidence type="ECO:0000256" key="2">
    <source>
        <dbReference type="PROSITE-ProRule" id="PRU00182"/>
    </source>
</evidence>
<keyword evidence="4" id="KW-0418">Kinase</keyword>
<dbReference type="InterPro" id="IPR012675">
    <property type="entry name" value="Beta-grasp_dom_sf"/>
</dbReference>
<dbReference type="GO" id="GO:0015969">
    <property type="term" value="P:guanosine tetraphosphate metabolic process"/>
    <property type="evidence" value="ECO:0007669"/>
    <property type="project" value="InterPro"/>
</dbReference>
<gene>
    <name evidence="4" type="ORF">UW53_C0036G0008</name>
</gene>
<evidence type="ECO:0000313" key="5">
    <source>
        <dbReference type="Proteomes" id="UP000034087"/>
    </source>
</evidence>
<dbReference type="GO" id="GO:0016301">
    <property type="term" value="F:kinase activity"/>
    <property type="evidence" value="ECO:0007669"/>
    <property type="project" value="UniProtKB-KW"/>
</dbReference>
<dbReference type="Gene3D" id="3.30.460.10">
    <property type="entry name" value="Beta Polymerase, domain 2"/>
    <property type="match status" value="1"/>
</dbReference>
<dbReference type="AlphaFoldDB" id="A0A0G1IHB4"/>
<evidence type="ECO:0000313" key="4">
    <source>
        <dbReference type="EMBL" id="KKT58233.1"/>
    </source>
</evidence>
<keyword evidence="4" id="KW-0808">Transferase</keyword>
<dbReference type="InterPro" id="IPR033655">
    <property type="entry name" value="TGS_RelA/SpoT"/>
</dbReference>
<dbReference type="FunFam" id="3.30.460.10:FF:000001">
    <property type="entry name" value="GTP pyrophosphokinase RelA"/>
    <property type="match status" value="1"/>
</dbReference>
<sequence>MIKLTARSRAVNKENAPETLEVYAPIADRLGMGKLKSKLEDAAFKCLHPEKYKRVESEAVKKCDDRTEYINKIKPALREILEKEKIAPLEISARAKHLYSLYKKLLNCEMDFDKIYDLVAARVIMKDINACYLALGAIHQQWEPVPGLIRDYIARPKPNGYQSLHTTIVGPEGKITEIQIRTPEMHSHAENGIAAHWAYKEGGVNNKETAWVGKFKELTSVINLFENRIFVLTPKGDVVDLPEDATPVDFAYHIHTIVGDECAGAKVNGKIASLDAKLKSGDLVEILTQRGKKSSADRLNFVKSALAKDKIRSALRAKNRNMGAKNR</sequence>
<evidence type="ECO:0000256" key="1">
    <source>
        <dbReference type="ARBA" id="ARBA00007476"/>
    </source>
</evidence>
<dbReference type="Proteomes" id="UP000034087">
    <property type="component" value="Unassembled WGS sequence"/>
</dbReference>
<dbReference type="InterPro" id="IPR007685">
    <property type="entry name" value="RelA_SpoT"/>
</dbReference>
<dbReference type="GO" id="GO:0005886">
    <property type="term" value="C:plasma membrane"/>
    <property type="evidence" value="ECO:0007669"/>
    <property type="project" value="TreeGrafter"/>
</dbReference>
<dbReference type="InterPro" id="IPR043519">
    <property type="entry name" value="NT_sf"/>
</dbReference>
<dbReference type="InterPro" id="IPR004095">
    <property type="entry name" value="TGS"/>
</dbReference>
<dbReference type="Pfam" id="PF02824">
    <property type="entry name" value="TGS"/>
    <property type="match status" value="1"/>
</dbReference>
<dbReference type="CDD" id="cd05399">
    <property type="entry name" value="NT_Rel-Spo_like"/>
    <property type="match status" value="1"/>
</dbReference>
<dbReference type="PROSITE" id="PS50889">
    <property type="entry name" value="S4"/>
    <property type="match status" value="1"/>
</dbReference>
<dbReference type="SUPFAM" id="SSF81271">
    <property type="entry name" value="TGS-like"/>
    <property type="match status" value="1"/>
</dbReference>
<dbReference type="FunFam" id="3.10.20.30:FF:000002">
    <property type="entry name" value="GTP pyrophosphokinase (RelA/SpoT)"/>
    <property type="match status" value="1"/>
</dbReference>
<evidence type="ECO:0000259" key="3">
    <source>
        <dbReference type="PROSITE" id="PS51880"/>
    </source>
</evidence>
<reference evidence="4 5" key="1">
    <citation type="journal article" date="2015" name="Nature">
        <title>rRNA introns, odd ribosomes, and small enigmatic genomes across a large radiation of phyla.</title>
        <authorList>
            <person name="Brown C.T."/>
            <person name="Hug L.A."/>
            <person name="Thomas B.C."/>
            <person name="Sharon I."/>
            <person name="Castelle C.J."/>
            <person name="Singh A."/>
            <person name="Wilkins M.J."/>
            <person name="Williams K.H."/>
            <person name="Banfield J.F."/>
        </authorList>
    </citation>
    <scope>NUCLEOTIDE SEQUENCE [LARGE SCALE GENOMIC DNA]</scope>
</reference>
<dbReference type="PANTHER" id="PTHR21262">
    <property type="entry name" value="GUANOSINE-3',5'-BIS DIPHOSPHATE 3'-PYROPHOSPHOHYDROLASE"/>
    <property type="match status" value="1"/>
</dbReference>
<dbReference type="Gene3D" id="1.10.3210.10">
    <property type="entry name" value="Hypothetical protein af1432"/>
    <property type="match status" value="1"/>
</dbReference>
<proteinExistence type="inferred from homology"/>
<dbReference type="GO" id="GO:0003723">
    <property type="term" value="F:RNA binding"/>
    <property type="evidence" value="ECO:0007669"/>
    <property type="project" value="UniProtKB-KW"/>
</dbReference>
<dbReference type="SUPFAM" id="SSF109604">
    <property type="entry name" value="HD-domain/PDEase-like"/>
    <property type="match status" value="1"/>
</dbReference>
<dbReference type="PROSITE" id="PS51880">
    <property type="entry name" value="TGS"/>
    <property type="match status" value="1"/>
</dbReference>
<dbReference type="CDD" id="cd01668">
    <property type="entry name" value="TGS_RSH"/>
    <property type="match status" value="1"/>
</dbReference>
<comment type="caution">
    <text evidence="4">The sequence shown here is derived from an EMBL/GenBank/DDBJ whole genome shotgun (WGS) entry which is preliminary data.</text>
</comment>
<dbReference type="Gene3D" id="3.10.20.30">
    <property type="match status" value="1"/>
</dbReference>
<dbReference type="Pfam" id="PF04607">
    <property type="entry name" value="RelA_SpoT"/>
    <property type="match status" value="1"/>
</dbReference>
<dbReference type="PANTHER" id="PTHR21262:SF31">
    <property type="entry name" value="GTP PYROPHOSPHOKINASE"/>
    <property type="match status" value="1"/>
</dbReference>
<dbReference type="PATRIC" id="fig|1618645.3.peg.1153"/>